<protein>
    <submittedName>
        <fullName evidence="1">Uncharacterized protein</fullName>
    </submittedName>
</protein>
<dbReference type="EMBL" id="LXQA010137799">
    <property type="protein sequence ID" value="MCI23780.1"/>
    <property type="molecule type" value="Genomic_DNA"/>
</dbReference>
<evidence type="ECO:0000313" key="2">
    <source>
        <dbReference type="Proteomes" id="UP000265520"/>
    </source>
</evidence>
<name>A0A392QJ88_9FABA</name>
<dbReference type="Proteomes" id="UP000265520">
    <property type="component" value="Unassembled WGS sequence"/>
</dbReference>
<keyword evidence="2" id="KW-1185">Reference proteome</keyword>
<evidence type="ECO:0000313" key="1">
    <source>
        <dbReference type="EMBL" id="MCI23780.1"/>
    </source>
</evidence>
<comment type="caution">
    <text evidence="1">The sequence shown here is derived from an EMBL/GenBank/DDBJ whole genome shotgun (WGS) entry which is preliminary data.</text>
</comment>
<organism evidence="1 2">
    <name type="scientific">Trifolium medium</name>
    <dbReference type="NCBI Taxonomy" id="97028"/>
    <lineage>
        <taxon>Eukaryota</taxon>
        <taxon>Viridiplantae</taxon>
        <taxon>Streptophyta</taxon>
        <taxon>Embryophyta</taxon>
        <taxon>Tracheophyta</taxon>
        <taxon>Spermatophyta</taxon>
        <taxon>Magnoliopsida</taxon>
        <taxon>eudicotyledons</taxon>
        <taxon>Gunneridae</taxon>
        <taxon>Pentapetalae</taxon>
        <taxon>rosids</taxon>
        <taxon>fabids</taxon>
        <taxon>Fabales</taxon>
        <taxon>Fabaceae</taxon>
        <taxon>Papilionoideae</taxon>
        <taxon>50 kb inversion clade</taxon>
        <taxon>NPAAA clade</taxon>
        <taxon>Hologalegina</taxon>
        <taxon>IRL clade</taxon>
        <taxon>Trifolieae</taxon>
        <taxon>Trifolium</taxon>
    </lineage>
</organism>
<accession>A0A392QJ88</accession>
<proteinExistence type="predicted"/>
<feature type="non-terminal residue" evidence="1">
    <location>
        <position position="1"/>
    </location>
</feature>
<sequence>DRYSRMKWMASLELEVLLVHRSCEVRVENRDDVSTKGDRGLVCCGDC</sequence>
<dbReference type="AlphaFoldDB" id="A0A392QJ88"/>
<reference evidence="1 2" key="1">
    <citation type="journal article" date="2018" name="Front. Plant Sci.">
        <title>Red Clover (Trifolium pratense) and Zigzag Clover (T. medium) - A Picture of Genomic Similarities and Differences.</title>
        <authorList>
            <person name="Dluhosova J."/>
            <person name="Istvanek J."/>
            <person name="Nedelnik J."/>
            <person name="Repkova J."/>
        </authorList>
    </citation>
    <scope>NUCLEOTIDE SEQUENCE [LARGE SCALE GENOMIC DNA]</scope>
    <source>
        <strain evidence="2">cv. 10/8</strain>
        <tissue evidence="1">Leaf</tissue>
    </source>
</reference>